<name>A0A9D6HQM5_9BACT</name>
<reference evidence="1" key="1">
    <citation type="submission" date="2020-07" db="EMBL/GenBank/DDBJ databases">
        <title>Huge and variable diversity of episymbiotic CPR bacteria and DPANN archaea in groundwater ecosystems.</title>
        <authorList>
            <person name="He C.Y."/>
            <person name="Keren R."/>
            <person name="Whittaker M."/>
            <person name="Farag I.F."/>
            <person name="Doudna J."/>
            <person name="Cate J.H.D."/>
            <person name="Banfield J.F."/>
        </authorList>
    </citation>
    <scope>NUCLEOTIDE SEQUENCE</scope>
    <source>
        <strain evidence="1">NC_groundwater_191_Ag_S-0.1um_45_8</strain>
    </source>
</reference>
<sequence>MLNERDIIKLVSVFATKEALVEMKADLASRRDINSLHNSIDRFMVLHEKLDQEFTMMKEDINRMKVVIRSMGGKVK</sequence>
<evidence type="ECO:0000313" key="1">
    <source>
        <dbReference type="EMBL" id="MBI2052401.1"/>
    </source>
</evidence>
<dbReference type="AlphaFoldDB" id="A0A9D6HQM5"/>
<protein>
    <submittedName>
        <fullName evidence="1">Uncharacterized protein</fullName>
    </submittedName>
</protein>
<gene>
    <name evidence="1" type="ORF">HYT38_01840</name>
</gene>
<dbReference type="Proteomes" id="UP000786662">
    <property type="component" value="Unassembled WGS sequence"/>
</dbReference>
<dbReference type="EMBL" id="JACOYY010000054">
    <property type="protein sequence ID" value="MBI2052401.1"/>
    <property type="molecule type" value="Genomic_DNA"/>
</dbReference>
<comment type="caution">
    <text evidence="1">The sequence shown here is derived from an EMBL/GenBank/DDBJ whole genome shotgun (WGS) entry which is preliminary data.</text>
</comment>
<accession>A0A9D6HQM5</accession>
<organism evidence="1 2">
    <name type="scientific">Candidatus Sungiibacteriota bacterium</name>
    <dbReference type="NCBI Taxonomy" id="2750080"/>
    <lineage>
        <taxon>Bacteria</taxon>
        <taxon>Candidatus Sungiibacteriota</taxon>
    </lineage>
</organism>
<evidence type="ECO:0000313" key="2">
    <source>
        <dbReference type="Proteomes" id="UP000786662"/>
    </source>
</evidence>
<proteinExistence type="predicted"/>